<dbReference type="OrthoDB" id="3176171at2759"/>
<sequence>MDFDMKYCYYSMVRALMPSPAVAVKTWPKEEVSTWVKIHFPNIVLPEKFYTALDGQGLVDLADDPQFSTEEKLRFMELEDESDIATVAGGLMQTEDVGGNRTQNDQGGHSGVLIKFFRPAQCTSNSSATGVWSEAELESSPKRGTDLITRQFATMRYMLALIERRGGRVSRRMRREVEATYNAMYEVAISMEFSFFERFSEKQVKEMIKVLQIRRMREGEVVCHKGEEGNEFFLIFHGAVNIFPVPGEKPVATYVAGETFGELALLHDAPRAATVVNVASKQALEHGAPDEVRVPIIRVTEPEATSLPFFVVMRGKVRVLGTIAIRGKLVTTWRTGGRGEDDDDVVDPDAVRVFENIPLFELTQGLFYGQGEYLLGPRVRQVFPNVSLSNLLVESLEEGQTLAMGAADFGELCRVEVEFAKVMRKITQSLEVLEREQLVQIVALLGKVDFERKSSHYLQKIISISQHTAELWASIPELAEARL</sequence>
<gene>
    <name evidence="2" type="ORF">Pmar_PMAR000465</name>
</gene>
<dbReference type="Gene3D" id="2.60.120.10">
    <property type="entry name" value="Jelly Rolls"/>
    <property type="match status" value="1"/>
</dbReference>
<dbReference type="SMART" id="SM00100">
    <property type="entry name" value="cNMP"/>
    <property type="match status" value="1"/>
</dbReference>
<keyword evidence="2" id="KW-0418">Kinase</keyword>
<dbReference type="Proteomes" id="UP000007800">
    <property type="component" value="Unassembled WGS sequence"/>
</dbReference>
<dbReference type="Pfam" id="PF00027">
    <property type="entry name" value="cNMP_binding"/>
    <property type="match status" value="1"/>
</dbReference>
<dbReference type="AlphaFoldDB" id="C5L4I7"/>
<dbReference type="PROSITE" id="PS50042">
    <property type="entry name" value="CNMP_BINDING_3"/>
    <property type="match status" value="1"/>
</dbReference>
<dbReference type="InterPro" id="IPR018488">
    <property type="entry name" value="cNMP-bd_CS"/>
</dbReference>
<dbReference type="InterPro" id="IPR018490">
    <property type="entry name" value="cNMP-bd_dom_sf"/>
</dbReference>
<evidence type="ECO:0000259" key="1">
    <source>
        <dbReference type="PROSITE" id="PS50042"/>
    </source>
</evidence>
<evidence type="ECO:0000313" key="2">
    <source>
        <dbReference type="EMBL" id="EER08424.1"/>
    </source>
</evidence>
<evidence type="ECO:0000313" key="3">
    <source>
        <dbReference type="Proteomes" id="UP000007800"/>
    </source>
</evidence>
<reference evidence="2 3" key="1">
    <citation type="submission" date="2008-07" db="EMBL/GenBank/DDBJ databases">
        <authorList>
            <person name="El-Sayed N."/>
            <person name="Caler E."/>
            <person name="Inman J."/>
            <person name="Amedeo P."/>
            <person name="Hass B."/>
            <person name="Wortman J."/>
        </authorList>
    </citation>
    <scope>NUCLEOTIDE SEQUENCE [LARGE SCALE GENOMIC DNA]</scope>
    <source>
        <strain evidence="3">ATCC 50983 / TXsc</strain>
    </source>
</reference>
<dbReference type="InterPro" id="IPR000595">
    <property type="entry name" value="cNMP-bd_dom"/>
</dbReference>
<keyword evidence="3" id="KW-1185">Reference proteome</keyword>
<keyword evidence="2" id="KW-0808">Transferase</keyword>
<accession>C5L4I7</accession>
<dbReference type="GO" id="GO:0016301">
    <property type="term" value="F:kinase activity"/>
    <property type="evidence" value="ECO:0007669"/>
    <property type="project" value="UniProtKB-KW"/>
</dbReference>
<dbReference type="SUPFAM" id="SSF51206">
    <property type="entry name" value="cAMP-binding domain-like"/>
    <property type="match status" value="1"/>
</dbReference>
<dbReference type="PANTHER" id="PTHR23011:SF28">
    <property type="entry name" value="CYCLIC NUCLEOTIDE-BINDING DOMAIN CONTAINING PROTEIN"/>
    <property type="match status" value="1"/>
</dbReference>
<dbReference type="PANTHER" id="PTHR23011">
    <property type="entry name" value="CYCLIC NUCLEOTIDE-BINDING DOMAIN CONTAINING PROTEIN"/>
    <property type="match status" value="1"/>
</dbReference>
<dbReference type="RefSeq" id="XP_002776608.1">
    <property type="nucleotide sequence ID" value="XM_002776562.1"/>
</dbReference>
<dbReference type="PRINTS" id="PR00103">
    <property type="entry name" value="CAMPKINASE"/>
</dbReference>
<dbReference type="PROSITE" id="PS00888">
    <property type="entry name" value="CNMP_BINDING_1"/>
    <property type="match status" value="1"/>
</dbReference>
<feature type="domain" description="Cyclic nucleotide-binding" evidence="1">
    <location>
        <begin position="195"/>
        <end position="276"/>
    </location>
</feature>
<dbReference type="GeneID" id="9041288"/>
<organism evidence="3">
    <name type="scientific">Perkinsus marinus (strain ATCC 50983 / TXsc)</name>
    <dbReference type="NCBI Taxonomy" id="423536"/>
    <lineage>
        <taxon>Eukaryota</taxon>
        <taxon>Sar</taxon>
        <taxon>Alveolata</taxon>
        <taxon>Perkinsozoa</taxon>
        <taxon>Perkinsea</taxon>
        <taxon>Perkinsida</taxon>
        <taxon>Perkinsidae</taxon>
        <taxon>Perkinsus</taxon>
    </lineage>
</organism>
<name>C5L4I7_PERM5</name>
<dbReference type="EMBL" id="GG679081">
    <property type="protein sequence ID" value="EER08424.1"/>
    <property type="molecule type" value="Genomic_DNA"/>
</dbReference>
<dbReference type="InParanoid" id="C5L4I7"/>
<dbReference type="CDD" id="cd00038">
    <property type="entry name" value="CAP_ED"/>
    <property type="match status" value="1"/>
</dbReference>
<protein>
    <submittedName>
        <fullName evidence="2">Camp-dependent protein kinase regulatory chain, putative</fullName>
    </submittedName>
</protein>
<proteinExistence type="predicted"/>
<dbReference type="InterPro" id="IPR014710">
    <property type="entry name" value="RmlC-like_jellyroll"/>
</dbReference>